<feature type="compositionally biased region" description="Low complexity" evidence="9">
    <location>
        <begin position="1510"/>
        <end position="1552"/>
    </location>
</feature>
<feature type="compositionally biased region" description="Pro residues" evidence="9">
    <location>
        <begin position="1494"/>
        <end position="1509"/>
    </location>
</feature>
<dbReference type="InterPro" id="IPR001739">
    <property type="entry name" value="Methyl_CpG_DNA-bd"/>
</dbReference>
<proteinExistence type="predicted"/>
<feature type="region of interest" description="Disordered" evidence="9">
    <location>
        <begin position="315"/>
        <end position="344"/>
    </location>
</feature>
<dbReference type="Pfam" id="PF00628">
    <property type="entry name" value="PHD"/>
    <property type="match status" value="1"/>
</dbReference>
<evidence type="ECO:0000256" key="9">
    <source>
        <dbReference type="SAM" id="MobiDB-lite"/>
    </source>
</evidence>
<dbReference type="SUPFAM" id="SSF54171">
    <property type="entry name" value="DNA-binding domain"/>
    <property type="match status" value="1"/>
</dbReference>
<feature type="compositionally biased region" description="Polar residues" evidence="9">
    <location>
        <begin position="1652"/>
        <end position="1671"/>
    </location>
</feature>
<comment type="caution">
    <text evidence="13">The sequence shown here is derived from an EMBL/GenBank/DDBJ whole genome shotgun (WGS) entry which is preliminary data.</text>
</comment>
<evidence type="ECO:0000256" key="4">
    <source>
        <dbReference type="ARBA" id="ARBA00022833"/>
    </source>
</evidence>
<feature type="compositionally biased region" description="Polar residues" evidence="9">
    <location>
        <begin position="1556"/>
        <end position="1589"/>
    </location>
</feature>
<dbReference type="CDD" id="cd15519">
    <property type="entry name" value="PHD1_Lid2p_like"/>
    <property type="match status" value="1"/>
</dbReference>
<feature type="compositionally biased region" description="Basic and acidic residues" evidence="9">
    <location>
        <begin position="1861"/>
        <end position="1876"/>
    </location>
</feature>
<feature type="region of interest" description="Disordered" evidence="9">
    <location>
        <begin position="513"/>
        <end position="606"/>
    </location>
</feature>
<protein>
    <submittedName>
        <fullName evidence="13">Uncharacterized protein</fullName>
    </submittedName>
</protein>
<feature type="region of interest" description="Disordered" evidence="9">
    <location>
        <begin position="1086"/>
        <end position="1124"/>
    </location>
</feature>
<dbReference type="Proteomes" id="UP001438707">
    <property type="component" value="Unassembled WGS sequence"/>
</dbReference>
<dbReference type="PROSITE" id="PS50827">
    <property type="entry name" value="DDT"/>
    <property type="match status" value="1"/>
</dbReference>
<feature type="compositionally biased region" description="Acidic residues" evidence="9">
    <location>
        <begin position="1940"/>
        <end position="1954"/>
    </location>
</feature>
<feature type="compositionally biased region" description="Basic residues" evidence="9">
    <location>
        <begin position="1837"/>
        <end position="1849"/>
    </location>
</feature>
<dbReference type="InterPro" id="IPR019786">
    <property type="entry name" value="Zinc_finger_PHD-type_CS"/>
</dbReference>
<name>A0AAW1QTA0_9CHLO</name>
<keyword evidence="4" id="KW-0862">Zinc</keyword>
<feature type="region of interest" description="Disordered" evidence="9">
    <location>
        <begin position="1804"/>
        <end position="1989"/>
    </location>
</feature>
<feature type="compositionally biased region" description="Low complexity" evidence="9">
    <location>
        <begin position="1808"/>
        <end position="1824"/>
    </location>
</feature>
<feature type="compositionally biased region" description="Basic and acidic residues" evidence="9">
    <location>
        <begin position="1278"/>
        <end position="1294"/>
    </location>
</feature>
<dbReference type="SUPFAM" id="SSF57903">
    <property type="entry name" value="FYVE/PHD zinc finger"/>
    <property type="match status" value="1"/>
</dbReference>
<feature type="region of interest" description="Disordered" evidence="9">
    <location>
        <begin position="642"/>
        <end position="680"/>
    </location>
</feature>
<dbReference type="InterPro" id="IPR019787">
    <property type="entry name" value="Znf_PHD-finger"/>
</dbReference>
<feature type="region of interest" description="Disordered" evidence="9">
    <location>
        <begin position="1"/>
        <end position="58"/>
    </location>
</feature>
<dbReference type="PANTHER" id="PTHR47162">
    <property type="entry name" value="OS02G0192300 PROTEIN"/>
    <property type="match status" value="1"/>
</dbReference>
<organism evidence="13 14">
    <name type="scientific">Apatococcus lobatus</name>
    <dbReference type="NCBI Taxonomy" id="904363"/>
    <lineage>
        <taxon>Eukaryota</taxon>
        <taxon>Viridiplantae</taxon>
        <taxon>Chlorophyta</taxon>
        <taxon>core chlorophytes</taxon>
        <taxon>Trebouxiophyceae</taxon>
        <taxon>Chlorellales</taxon>
        <taxon>Chlorellaceae</taxon>
        <taxon>Apatococcus</taxon>
    </lineage>
</organism>
<evidence type="ECO:0000256" key="1">
    <source>
        <dbReference type="ARBA" id="ARBA00004123"/>
    </source>
</evidence>
<evidence type="ECO:0000259" key="12">
    <source>
        <dbReference type="PROSITE" id="PS50982"/>
    </source>
</evidence>
<dbReference type="InterPro" id="IPR028941">
    <property type="entry name" value="WHIM2_dom"/>
</dbReference>
<dbReference type="GO" id="GO:0008270">
    <property type="term" value="F:zinc ion binding"/>
    <property type="evidence" value="ECO:0007669"/>
    <property type="project" value="UniProtKB-KW"/>
</dbReference>
<gene>
    <name evidence="13" type="ORF">WJX74_002734</name>
</gene>
<dbReference type="GO" id="GO:0005634">
    <property type="term" value="C:nucleus"/>
    <property type="evidence" value="ECO:0007669"/>
    <property type="project" value="UniProtKB-SubCell"/>
</dbReference>
<keyword evidence="14" id="KW-1185">Reference proteome</keyword>
<evidence type="ECO:0000256" key="2">
    <source>
        <dbReference type="ARBA" id="ARBA00022723"/>
    </source>
</evidence>
<keyword evidence="7" id="KW-0539">Nucleus</keyword>
<evidence type="ECO:0000313" key="13">
    <source>
        <dbReference type="EMBL" id="KAK9824733.1"/>
    </source>
</evidence>
<accession>A0AAW1QTA0</accession>
<dbReference type="Gene3D" id="2.30.30.1150">
    <property type="match status" value="1"/>
</dbReference>
<dbReference type="GO" id="GO:0003677">
    <property type="term" value="F:DNA binding"/>
    <property type="evidence" value="ECO:0007669"/>
    <property type="project" value="InterPro"/>
</dbReference>
<evidence type="ECO:0000256" key="8">
    <source>
        <dbReference type="PROSITE-ProRule" id="PRU00146"/>
    </source>
</evidence>
<feature type="region of interest" description="Disordered" evidence="9">
    <location>
        <begin position="417"/>
        <end position="470"/>
    </location>
</feature>
<feature type="compositionally biased region" description="Low complexity" evidence="9">
    <location>
        <begin position="20"/>
        <end position="31"/>
    </location>
</feature>
<feature type="compositionally biased region" description="Basic residues" evidence="9">
    <location>
        <begin position="1980"/>
        <end position="1989"/>
    </location>
</feature>
<dbReference type="PROSITE" id="PS01359">
    <property type="entry name" value="ZF_PHD_1"/>
    <property type="match status" value="1"/>
</dbReference>
<dbReference type="EMBL" id="JALJOS010000028">
    <property type="protein sequence ID" value="KAK9824733.1"/>
    <property type="molecule type" value="Genomic_DNA"/>
</dbReference>
<feature type="region of interest" description="Disordered" evidence="9">
    <location>
        <begin position="1491"/>
        <end position="1622"/>
    </location>
</feature>
<keyword evidence="6" id="KW-0804">Transcription</keyword>
<dbReference type="Pfam" id="PF01429">
    <property type="entry name" value="MBD"/>
    <property type="match status" value="1"/>
</dbReference>
<evidence type="ECO:0000259" key="11">
    <source>
        <dbReference type="PROSITE" id="PS50827"/>
    </source>
</evidence>
<feature type="domain" description="PHD-type" evidence="10">
    <location>
        <begin position="1130"/>
        <end position="1180"/>
    </location>
</feature>
<feature type="compositionally biased region" description="Basic and acidic residues" evidence="9">
    <location>
        <begin position="642"/>
        <end position="659"/>
    </location>
</feature>
<evidence type="ECO:0000256" key="3">
    <source>
        <dbReference type="ARBA" id="ARBA00022771"/>
    </source>
</evidence>
<dbReference type="InterPro" id="IPR011011">
    <property type="entry name" value="Znf_FYVE_PHD"/>
</dbReference>
<evidence type="ECO:0000259" key="10">
    <source>
        <dbReference type="PROSITE" id="PS50016"/>
    </source>
</evidence>
<evidence type="ECO:0000256" key="7">
    <source>
        <dbReference type="ARBA" id="ARBA00023242"/>
    </source>
</evidence>
<feature type="compositionally biased region" description="Basic and acidic residues" evidence="9">
    <location>
        <begin position="430"/>
        <end position="470"/>
    </location>
</feature>
<keyword evidence="3 8" id="KW-0863">Zinc-finger</keyword>
<feature type="region of interest" description="Disordered" evidence="9">
    <location>
        <begin position="1652"/>
        <end position="1675"/>
    </location>
</feature>
<feature type="domain" description="MBD" evidence="12">
    <location>
        <begin position="63"/>
        <end position="131"/>
    </location>
</feature>
<keyword evidence="2" id="KW-0479">Metal-binding</keyword>
<dbReference type="Pfam" id="PF02791">
    <property type="entry name" value="DDT"/>
    <property type="match status" value="1"/>
</dbReference>
<evidence type="ECO:0000313" key="14">
    <source>
        <dbReference type="Proteomes" id="UP001438707"/>
    </source>
</evidence>
<evidence type="ECO:0000256" key="5">
    <source>
        <dbReference type="ARBA" id="ARBA00023015"/>
    </source>
</evidence>
<evidence type="ECO:0000256" key="6">
    <source>
        <dbReference type="ARBA" id="ARBA00023163"/>
    </source>
</evidence>
<feature type="compositionally biased region" description="Basic and acidic residues" evidence="9">
    <location>
        <begin position="49"/>
        <end position="58"/>
    </location>
</feature>
<feature type="compositionally biased region" description="Basic and acidic residues" evidence="9">
    <location>
        <begin position="1902"/>
        <end position="1917"/>
    </location>
</feature>
<feature type="compositionally biased region" description="Low complexity" evidence="9">
    <location>
        <begin position="660"/>
        <end position="680"/>
    </location>
</feature>
<keyword evidence="5" id="KW-0805">Transcription regulation</keyword>
<feature type="region of interest" description="Disordered" evidence="9">
    <location>
        <begin position="252"/>
        <end position="279"/>
    </location>
</feature>
<dbReference type="InterPro" id="IPR018501">
    <property type="entry name" value="DDT_dom"/>
</dbReference>
<dbReference type="Pfam" id="PF15613">
    <property type="entry name" value="WSD"/>
    <property type="match status" value="1"/>
</dbReference>
<dbReference type="InterPro" id="IPR016177">
    <property type="entry name" value="DNA-bd_dom_sf"/>
</dbReference>
<feature type="domain" description="DDT" evidence="11">
    <location>
        <begin position="736"/>
        <end position="798"/>
    </location>
</feature>
<dbReference type="InterPro" id="IPR001965">
    <property type="entry name" value="Znf_PHD"/>
</dbReference>
<feature type="region of interest" description="Disordered" evidence="9">
    <location>
        <begin position="1273"/>
        <end position="1374"/>
    </location>
</feature>
<dbReference type="PANTHER" id="PTHR47162:SF10">
    <property type="entry name" value="METHYL-CPG-BINDING DOMAIN-CONTAINING PROTEIN 9 ISOFORM X1"/>
    <property type="match status" value="1"/>
</dbReference>
<feature type="compositionally biased region" description="Basic and acidic residues" evidence="9">
    <location>
        <begin position="1353"/>
        <end position="1374"/>
    </location>
</feature>
<dbReference type="PROSITE" id="PS50016">
    <property type="entry name" value="ZF_PHD_2"/>
    <property type="match status" value="1"/>
</dbReference>
<comment type="subcellular location">
    <subcellularLocation>
        <location evidence="1">Nucleus</location>
    </subcellularLocation>
</comment>
<feature type="compositionally biased region" description="Low complexity" evidence="9">
    <location>
        <begin position="1316"/>
        <end position="1330"/>
    </location>
</feature>
<feature type="compositionally biased region" description="Low complexity" evidence="9">
    <location>
        <begin position="1295"/>
        <end position="1307"/>
    </location>
</feature>
<feature type="region of interest" description="Disordered" evidence="9">
    <location>
        <begin position="1628"/>
        <end position="1647"/>
    </location>
</feature>
<dbReference type="PROSITE" id="PS50982">
    <property type="entry name" value="MBD"/>
    <property type="match status" value="1"/>
</dbReference>
<dbReference type="Gene3D" id="3.30.890.10">
    <property type="entry name" value="Methyl-cpg-binding Protein 2, Chain A"/>
    <property type="match status" value="1"/>
</dbReference>
<reference evidence="13 14" key="1">
    <citation type="journal article" date="2024" name="Nat. Commun.">
        <title>Phylogenomics reveals the evolutionary origins of lichenization in chlorophyte algae.</title>
        <authorList>
            <person name="Puginier C."/>
            <person name="Libourel C."/>
            <person name="Otte J."/>
            <person name="Skaloud P."/>
            <person name="Haon M."/>
            <person name="Grisel S."/>
            <person name="Petersen M."/>
            <person name="Berrin J.G."/>
            <person name="Delaux P.M."/>
            <person name="Dal Grande F."/>
            <person name="Keller J."/>
        </authorList>
    </citation>
    <scope>NUCLEOTIDE SEQUENCE [LARGE SCALE GENOMIC DNA]</scope>
    <source>
        <strain evidence="13 14">SAG 2145</strain>
    </source>
</reference>
<sequence>MEGEETPPGPASGLHQSVAPSSPRPSSQGPSLDAPQHTSPGPKSSGGPRGEKVSEADLLDKLREYVEEKGGTWKPGWRIEKRTRFSGNTAGTSDAYYFSPENRKFRSRQEVVRAMGLEPDAKAKPAKPSRPEILDAVRAAEPDPLSQLPLHLDNGITVTSLGNVDARPGYHTSSQLWTPGYAAESLDEAAGKLICRVEESEANGPVFTVSLGLCHAGASFEEIGRGATADSAWKAASDLQQAALDAALNIRTRKRKKPAEPCREPSAPPSPSPALTLPHAHANGTASLQASRNASPSPTEGVAMANGVSEAILHATGSGNGKAEGQGEAADNDNAEADVGPSPDSLRLQALSEQMRSSLIAAAPLAGFWGLERFGLADVRVLQLMEALPGVEDCSGYVPGALRNGGWAGERKRLDREHLKHARQGQQASKKVEAKEKRLESKMEKEAQKQAANEERTRLKAAARAEQRRVKNLAKAEAKAEAQRAAATQASAAQPSVASFYGLAAAPAAPSVTDYGSAAASPGGTPQLPPGLYPSLDGHHGPTAQGAQPAVAASKKEKLPKKRAQPDSQNKNGKPGEGESPKPAAKKQRSAGAAAGSGKSREEQEVEKVVLKLLDKVGKAVERDEKKEAKVQQRQAELEQRRQERLAAKAAQDRFRERQLQQQAQLAKRQEPSQAAPAVAPQTAPASGCLASATTAVGVPVAAPVLLGWGLEDLDLPAANTSLPSFAPVAAGKLPAELVAGLLEAWEFVVRFWEPLDLEPCSLEELELGLLSPDSSSSQALTDLIVSIVDKLASEAFWAALDVGSQNTTDMVPKELEPAYRSPTATTWQEVARRYTALASLASLVTVAGTSGGLDVALGPNVGATPLSVLGTQIVLQYLSSGAVPDARKSVAALPLDLCENAPDAQLAAHTAAAELASSKRLAASAEALHDPEMQEARRRGCRRVLIALSELDGPKDGTGNKANCKALSFAGLEAAAAARSPVPLDLLTVARRADTGVYSLAAEGTQAFTADIRHVCSLFSAASKRPQSDFAASLSSCHAPAMAALVESHLDALVSEHLTEEALNKDVVEHKQLLDRLSKKKAEAARYEDEDESMVDGDQHAANGDAQQDGRDEGGQSGPKAMQRPFVPWEGCCVCWADEDRARILLCDSCDGEYHLYCLDPPLSEAPPGNWYCPQCAKERQAAGKPPAADEGAILAAPGELLSGRPVDPSHYHLLADTLGKREWGDMGPEERLKILLLLLSFLGNSRAVRDLLLEDEEKRKDMRREIAAIRAHRAQQRKEEQEERERLEKEAAAAKAAEAAAAAPAGVTEPNGSEANGAAEPEAADAAASKPQDTETNQSAPADGDGITQPREPRTRGRPKAIEKPVDETGEEKVAEIQAAHRLNELRQQAAMLGYDRFWNRYWLMAGPLATSSCCVYVEHRPQTLQLNLQQLGHEAAGGSDPLSLRGLISHAEWGCYPTVAEVDQLLTYLNPRGARESALRRSITQYKPMLAPAPDPPDPPPAPHQPQQPSTQPSSMTSKPEAAPAAAQNAPQPDAPQPTQNSSQPTSQPVHTAVQQELQPSAGQPTQDSSPSMSQPALAGTQTTVNPSPPTLQPAEGPDLSAAGVNGRVPAGQAALPNEIPRSRVAAAAAGAPDHQGDTAMSDAAPISGEQTHQETSAAIASSPQDTQMEAAEAVPSTVELTRQEVLRLLEKLPQDALQPSHWAPATELAWHTLLTSANCPRDFACALLVLESAVRPDRFKPWWRLWCTPLPHPDLTGTWAGVKLRLEAMKAAIRQGALPAPRDRAAGSRAMPRRITVKGFGAEGHASAKANGHASAAETGSEMEDEGSEMGRAHGRRVAKRRLDRKKAENGLKAAKKGTEESDEAMARRLQEELNESMTRPSRLHRSRPQPETQVNARDARLARRKAGQESGRRTRSGLATRSNTVTEEEAKSTSEEEDDDDEGADEEAESPLAARSTRRNATTPPSPQLKTAVIKGRHRLRKAA</sequence>
<dbReference type="SMART" id="SM00249">
    <property type="entry name" value="PHD"/>
    <property type="match status" value="1"/>
</dbReference>